<protein>
    <submittedName>
        <fullName evidence="2">Uncharacterized protein</fullName>
    </submittedName>
</protein>
<gene>
    <name evidence="2" type="ORF">NS331_04970</name>
</gene>
<evidence type="ECO:0000313" key="3">
    <source>
        <dbReference type="Proteomes" id="UP000072741"/>
    </source>
</evidence>
<organism evidence="2 3">
    <name type="scientific">Pseudacidovorax intermedius</name>
    <dbReference type="NCBI Taxonomy" id="433924"/>
    <lineage>
        <taxon>Bacteria</taxon>
        <taxon>Pseudomonadati</taxon>
        <taxon>Pseudomonadota</taxon>
        <taxon>Betaproteobacteria</taxon>
        <taxon>Burkholderiales</taxon>
        <taxon>Comamonadaceae</taxon>
        <taxon>Pseudacidovorax</taxon>
    </lineage>
</organism>
<keyword evidence="3" id="KW-1185">Reference proteome</keyword>
<dbReference type="AlphaFoldDB" id="A0A147H7H3"/>
<reference evidence="2 3" key="1">
    <citation type="journal article" date="2016" name="Front. Microbiol.">
        <title>Genomic Resource of Rice Seed Associated Bacteria.</title>
        <authorList>
            <person name="Midha S."/>
            <person name="Bansal K."/>
            <person name="Sharma S."/>
            <person name="Kumar N."/>
            <person name="Patil P.P."/>
            <person name="Chaudhry V."/>
            <person name="Patil P.B."/>
        </authorList>
    </citation>
    <scope>NUCLEOTIDE SEQUENCE [LARGE SCALE GENOMIC DNA]</scope>
    <source>
        <strain evidence="2 3">NS331</strain>
    </source>
</reference>
<proteinExistence type="predicted"/>
<name>A0A147H7H3_9BURK</name>
<feature type="region of interest" description="Disordered" evidence="1">
    <location>
        <begin position="69"/>
        <end position="124"/>
    </location>
</feature>
<accession>A0A147H7H3</accession>
<dbReference type="EMBL" id="LDSL01000033">
    <property type="protein sequence ID" value="KTT25673.1"/>
    <property type="molecule type" value="Genomic_DNA"/>
</dbReference>
<evidence type="ECO:0000256" key="1">
    <source>
        <dbReference type="SAM" id="MobiDB-lite"/>
    </source>
</evidence>
<evidence type="ECO:0000313" key="2">
    <source>
        <dbReference type="EMBL" id="KTT25673.1"/>
    </source>
</evidence>
<sequence length="124" mass="12595">MAPAAHAEPEVAMPLSFTPFVRSAPASGRGAWRRAVGLGLMAAGLSLNALAQQPASRASAPEAGSMAIPLFTADPRPSPMGPSRAASDAPSPRQVESQAVSQADHAPRGHLPVPGPATDVALFR</sequence>
<dbReference type="Proteomes" id="UP000072741">
    <property type="component" value="Unassembled WGS sequence"/>
</dbReference>
<comment type="caution">
    <text evidence="2">The sequence shown here is derived from an EMBL/GenBank/DDBJ whole genome shotgun (WGS) entry which is preliminary data.</text>
</comment>